<gene>
    <name evidence="3" type="ORF">EDC19_2295</name>
</gene>
<dbReference type="InterPro" id="IPR050270">
    <property type="entry name" value="DegV_domain_contain"/>
</dbReference>
<dbReference type="SUPFAM" id="SSF82549">
    <property type="entry name" value="DAK1/DegV-like"/>
    <property type="match status" value="1"/>
</dbReference>
<organism evidence="3 4">
    <name type="scientific">Natranaerovirga hydrolytica</name>
    <dbReference type="NCBI Taxonomy" id="680378"/>
    <lineage>
        <taxon>Bacteria</taxon>
        <taxon>Bacillati</taxon>
        <taxon>Bacillota</taxon>
        <taxon>Clostridia</taxon>
        <taxon>Lachnospirales</taxon>
        <taxon>Natranaerovirgaceae</taxon>
        <taxon>Natranaerovirga</taxon>
    </lineage>
</organism>
<dbReference type="Gene3D" id="3.40.50.10440">
    <property type="entry name" value="Dihydroxyacetone kinase, domain 1"/>
    <property type="match status" value="1"/>
</dbReference>
<dbReference type="Gene3D" id="3.30.1180.10">
    <property type="match status" value="1"/>
</dbReference>
<comment type="function">
    <text evidence="1">May bind long-chain fatty acids, such as palmitate, and may play a role in lipid transport or fatty acid metabolism.</text>
</comment>
<dbReference type="InterPro" id="IPR003797">
    <property type="entry name" value="DegV"/>
</dbReference>
<proteinExistence type="predicted"/>
<dbReference type="Gene3D" id="2.20.28.50">
    <property type="entry name" value="degv family protein"/>
    <property type="match status" value="1"/>
</dbReference>
<dbReference type="OrthoDB" id="9780216at2"/>
<protein>
    <submittedName>
        <fullName evidence="3">DegV family protein with EDD domain</fullName>
    </submittedName>
</protein>
<name>A0A4R1MDI3_9FIRM</name>
<dbReference type="NCBIfam" id="TIGR00762">
    <property type="entry name" value="DegV"/>
    <property type="match status" value="1"/>
</dbReference>
<evidence type="ECO:0000313" key="4">
    <source>
        <dbReference type="Proteomes" id="UP000294545"/>
    </source>
</evidence>
<dbReference type="InterPro" id="IPR043168">
    <property type="entry name" value="DegV_C"/>
</dbReference>
<dbReference type="EMBL" id="SMGQ01000015">
    <property type="protein sequence ID" value="TCK90526.1"/>
    <property type="molecule type" value="Genomic_DNA"/>
</dbReference>
<dbReference type="Pfam" id="PF02645">
    <property type="entry name" value="DegV"/>
    <property type="match status" value="1"/>
</dbReference>
<dbReference type="RefSeq" id="WP_132282977.1">
    <property type="nucleotide sequence ID" value="NZ_SMGQ01000015.1"/>
</dbReference>
<dbReference type="PROSITE" id="PS51482">
    <property type="entry name" value="DEGV"/>
    <property type="match status" value="1"/>
</dbReference>
<sequence>MSIQLITDSNCDLPKEIIQKYNIEVLPQLVYLDEVEYLDGVTLEAKKLFDDMRAGKVYKTSQLSPNMFVEVFTKYVKEGQDCMYVGFSSNLSGTYQASEIAKEEVLEDYPDAMITTIDTKCASMGFGLVVYQTALMIEEGLSKEAIINKTKENAEHMEHIFTVDNLEYLYRGGRVSRTSAFVGGLLNIKPILNVEDGKLIPIEKVRGRSKVFKRMLEIMKERGSNLKNQTIGISHGDDLEAANKLKDMIKEEFGCEAFIINNIGCSVGAHSGPGTLALYFSNQ</sequence>
<dbReference type="PANTHER" id="PTHR33434:SF3">
    <property type="entry name" value="DEGV DOMAIN-CONTAINING PROTEIN YITS"/>
    <property type="match status" value="1"/>
</dbReference>
<dbReference type="AlphaFoldDB" id="A0A4R1MDI3"/>
<evidence type="ECO:0000313" key="3">
    <source>
        <dbReference type="EMBL" id="TCK90526.1"/>
    </source>
</evidence>
<dbReference type="PANTHER" id="PTHR33434">
    <property type="entry name" value="DEGV DOMAIN-CONTAINING PROTEIN DR_1986-RELATED"/>
    <property type="match status" value="1"/>
</dbReference>
<dbReference type="Proteomes" id="UP000294545">
    <property type="component" value="Unassembled WGS sequence"/>
</dbReference>
<comment type="caution">
    <text evidence="3">The sequence shown here is derived from an EMBL/GenBank/DDBJ whole genome shotgun (WGS) entry which is preliminary data.</text>
</comment>
<keyword evidence="2" id="KW-0446">Lipid-binding</keyword>
<keyword evidence="4" id="KW-1185">Reference proteome</keyword>
<reference evidence="3 4" key="1">
    <citation type="submission" date="2019-03" db="EMBL/GenBank/DDBJ databases">
        <title>Genomic Encyclopedia of Type Strains, Phase IV (KMG-IV): sequencing the most valuable type-strain genomes for metagenomic binning, comparative biology and taxonomic classification.</title>
        <authorList>
            <person name="Goeker M."/>
        </authorList>
    </citation>
    <scope>NUCLEOTIDE SEQUENCE [LARGE SCALE GENOMIC DNA]</scope>
    <source>
        <strain evidence="3 4">DSM 24176</strain>
    </source>
</reference>
<accession>A0A4R1MDI3</accession>
<dbReference type="GO" id="GO:0008289">
    <property type="term" value="F:lipid binding"/>
    <property type="evidence" value="ECO:0007669"/>
    <property type="project" value="UniProtKB-KW"/>
</dbReference>
<evidence type="ECO:0000256" key="1">
    <source>
        <dbReference type="ARBA" id="ARBA00003238"/>
    </source>
</evidence>
<evidence type="ECO:0000256" key="2">
    <source>
        <dbReference type="ARBA" id="ARBA00023121"/>
    </source>
</evidence>